<accession>A0A7X5V0N1</accession>
<sequence>MSDPVEPCRDFDFQQGRWNVRHRRLKARLAGCSEWEEFAGTSEQRPLLGGNGNVEDNLLHLPGGSYRAVALRSYDPASASWAIWWLDGRAPHRLDVPVIGRFEHGVGSFYADDLLDGRSVRLRFLWLGTDGDAPRWEQALSPDGGASWEANWTMDFTRA</sequence>
<organism evidence="1 2">
    <name type="scientific">Sphingomonas leidyi</name>
    <dbReference type="NCBI Taxonomy" id="68569"/>
    <lineage>
        <taxon>Bacteria</taxon>
        <taxon>Pseudomonadati</taxon>
        <taxon>Pseudomonadota</taxon>
        <taxon>Alphaproteobacteria</taxon>
        <taxon>Sphingomonadales</taxon>
        <taxon>Sphingomonadaceae</taxon>
        <taxon>Sphingomonas</taxon>
    </lineage>
</organism>
<dbReference type="Proteomes" id="UP000564677">
    <property type="component" value="Unassembled WGS sequence"/>
</dbReference>
<evidence type="ECO:0000313" key="1">
    <source>
        <dbReference type="EMBL" id="NIJ65618.1"/>
    </source>
</evidence>
<comment type="caution">
    <text evidence="1">The sequence shown here is derived from an EMBL/GenBank/DDBJ whole genome shotgun (WGS) entry which is preliminary data.</text>
</comment>
<dbReference type="EMBL" id="JAASQV010000002">
    <property type="protein sequence ID" value="NIJ65618.1"/>
    <property type="molecule type" value="Genomic_DNA"/>
</dbReference>
<proteinExistence type="predicted"/>
<evidence type="ECO:0008006" key="3">
    <source>
        <dbReference type="Google" id="ProtNLM"/>
    </source>
</evidence>
<dbReference type="RefSeq" id="WP_167299984.1">
    <property type="nucleotide sequence ID" value="NZ_JAASQV010000002.1"/>
</dbReference>
<gene>
    <name evidence="1" type="ORF">FHR20_002580</name>
</gene>
<reference evidence="1 2" key="1">
    <citation type="submission" date="2020-03" db="EMBL/GenBank/DDBJ databases">
        <title>Genomic Encyclopedia of Type Strains, Phase IV (KMG-IV): sequencing the most valuable type-strain genomes for metagenomic binning, comparative biology and taxonomic classification.</title>
        <authorList>
            <person name="Goeker M."/>
        </authorList>
    </citation>
    <scope>NUCLEOTIDE SEQUENCE [LARGE SCALE GENOMIC DNA]</scope>
    <source>
        <strain evidence="1 2">DSM 4733</strain>
    </source>
</reference>
<name>A0A7X5V0N1_9SPHN</name>
<dbReference type="AlphaFoldDB" id="A0A7X5V0N1"/>
<evidence type="ECO:0000313" key="2">
    <source>
        <dbReference type="Proteomes" id="UP000564677"/>
    </source>
</evidence>
<protein>
    <recommendedName>
        <fullName evidence="3">DUF1579 domain-containing protein</fullName>
    </recommendedName>
</protein>
<keyword evidence="2" id="KW-1185">Reference proteome</keyword>